<dbReference type="AlphaFoldDB" id="C5LLX6"/>
<dbReference type="EMBL" id="GG683299">
    <property type="protein sequence ID" value="EER02348.1"/>
    <property type="molecule type" value="Genomic_DNA"/>
</dbReference>
<proteinExistence type="predicted"/>
<protein>
    <submittedName>
        <fullName evidence="1">Uncharacterized protein</fullName>
    </submittedName>
</protein>
<accession>C5LLX6</accession>
<reference evidence="1 2" key="1">
    <citation type="submission" date="2008-07" db="EMBL/GenBank/DDBJ databases">
        <authorList>
            <person name="El-Sayed N."/>
            <person name="Caler E."/>
            <person name="Inman J."/>
            <person name="Amedeo P."/>
            <person name="Hass B."/>
            <person name="Wortman J."/>
        </authorList>
    </citation>
    <scope>NUCLEOTIDE SEQUENCE [LARGE SCALE GENOMIC DNA]</scope>
    <source>
        <strain evidence="2">ATCC 50983 / TXsc</strain>
    </source>
</reference>
<organism evidence="2">
    <name type="scientific">Perkinsus marinus (strain ATCC 50983 / TXsc)</name>
    <dbReference type="NCBI Taxonomy" id="423536"/>
    <lineage>
        <taxon>Eukaryota</taxon>
        <taxon>Sar</taxon>
        <taxon>Alveolata</taxon>
        <taxon>Perkinsozoa</taxon>
        <taxon>Perkinsea</taxon>
        <taxon>Perkinsida</taxon>
        <taxon>Perkinsidae</taxon>
        <taxon>Perkinsus</taxon>
    </lineage>
</organism>
<evidence type="ECO:0000313" key="2">
    <source>
        <dbReference type="Proteomes" id="UP000007800"/>
    </source>
</evidence>
<gene>
    <name evidence="1" type="ORF">Pmar_PMAR006670</name>
</gene>
<dbReference type="InParanoid" id="C5LLX6"/>
<name>C5LLX6_PERM5</name>
<dbReference type="GeneID" id="9055416"/>
<keyword evidence="2" id="KW-1185">Reference proteome</keyword>
<dbReference type="RefSeq" id="XP_002769630.1">
    <property type="nucleotide sequence ID" value="XM_002769584.1"/>
</dbReference>
<evidence type="ECO:0000313" key="1">
    <source>
        <dbReference type="EMBL" id="EER02348.1"/>
    </source>
</evidence>
<sequence length="68" mass="7385">MPRKSALNTDGFNAFTKRNHIGSSEGIERILGHLFSSQGTGETASDDIAGRTKNCREMEVIDSSKGTR</sequence>
<dbReference type="Proteomes" id="UP000007800">
    <property type="component" value="Unassembled WGS sequence"/>
</dbReference>